<accession>A0A0P0VZH0</accession>
<organism evidence="2 3">
    <name type="scientific">Oryza sativa subsp. japonica</name>
    <name type="common">Rice</name>
    <dbReference type="NCBI Taxonomy" id="39947"/>
    <lineage>
        <taxon>Eukaryota</taxon>
        <taxon>Viridiplantae</taxon>
        <taxon>Streptophyta</taxon>
        <taxon>Embryophyta</taxon>
        <taxon>Tracheophyta</taxon>
        <taxon>Spermatophyta</taxon>
        <taxon>Magnoliopsida</taxon>
        <taxon>Liliopsida</taxon>
        <taxon>Poales</taxon>
        <taxon>Poaceae</taxon>
        <taxon>BOP clade</taxon>
        <taxon>Oryzoideae</taxon>
        <taxon>Oryzeae</taxon>
        <taxon>Oryzinae</taxon>
        <taxon>Oryza</taxon>
        <taxon>Oryza sativa</taxon>
    </lineage>
</organism>
<dbReference type="EMBL" id="AP014959">
    <property type="protein sequence ID" value="BAS85018.1"/>
    <property type="molecule type" value="Genomic_DNA"/>
</dbReference>
<dbReference type="AlphaFoldDB" id="A0A0P0VZH0"/>
<dbReference type="Proteomes" id="UP000059680">
    <property type="component" value="Chromosome 3"/>
</dbReference>
<evidence type="ECO:0000256" key="1">
    <source>
        <dbReference type="SAM" id="MobiDB-lite"/>
    </source>
</evidence>
<feature type="region of interest" description="Disordered" evidence="1">
    <location>
        <begin position="19"/>
        <end position="59"/>
    </location>
</feature>
<keyword evidence="3" id="KW-1185">Reference proteome</keyword>
<feature type="compositionally biased region" description="Basic and acidic residues" evidence="1">
    <location>
        <begin position="83"/>
        <end position="93"/>
    </location>
</feature>
<feature type="non-terminal residue" evidence="2">
    <location>
        <position position="1"/>
    </location>
</feature>
<reference evidence="2 3" key="3">
    <citation type="journal article" date="2013" name="Rice">
        <title>Improvement of the Oryza sativa Nipponbare reference genome using next generation sequence and optical map data.</title>
        <authorList>
            <person name="Kawahara Y."/>
            <person name="de la Bastide M."/>
            <person name="Hamilton J.P."/>
            <person name="Kanamori H."/>
            <person name="McCombie W.R."/>
            <person name="Ouyang S."/>
            <person name="Schwartz D.C."/>
            <person name="Tanaka T."/>
            <person name="Wu J."/>
            <person name="Zhou S."/>
            <person name="Childs K.L."/>
            <person name="Davidson R.M."/>
            <person name="Lin H."/>
            <person name="Quesada-Ocampo L."/>
            <person name="Vaillancourt B."/>
            <person name="Sakai H."/>
            <person name="Lee S.S."/>
            <person name="Kim J."/>
            <person name="Numa H."/>
            <person name="Itoh T."/>
            <person name="Buell C.R."/>
            <person name="Matsumoto T."/>
        </authorList>
    </citation>
    <scope>NUCLEOTIDE SEQUENCE [LARGE SCALE GENOMIC DNA]</scope>
    <source>
        <strain evidence="3">cv. Nipponbare</strain>
    </source>
</reference>
<evidence type="ECO:0000313" key="3">
    <source>
        <dbReference type="Proteomes" id="UP000059680"/>
    </source>
</evidence>
<dbReference type="ExpressionAtlas" id="A0A0P0VZH0">
    <property type="expression patterns" value="baseline and differential"/>
</dbReference>
<reference evidence="2 3" key="2">
    <citation type="journal article" date="2013" name="Plant Cell Physiol.">
        <title>Rice Annotation Project Database (RAP-DB): an integrative and interactive database for rice genomics.</title>
        <authorList>
            <person name="Sakai H."/>
            <person name="Lee S.S."/>
            <person name="Tanaka T."/>
            <person name="Numa H."/>
            <person name="Kim J."/>
            <person name="Kawahara Y."/>
            <person name="Wakimoto H."/>
            <person name="Yang C.C."/>
            <person name="Iwamoto M."/>
            <person name="Abe T."/>
            <person name="Yamada Y."/>
            <person name="Muto A."/>
            <person name="Inokuchi H."/>
            <person name="Ikemura T."/>
            <person name="Matsumoto T."/>
            <person name="Sasaki T."/>
            <person name="Itoh T."/>
        </authorList>
    </citation>
    <scope>NUCLEOTIDE SEQUENCE [LARGE SCALE GENOMIC DNA]</scope>
    <source>
        <strain evidence="3">cv. Nipponbare</strain>
    </source>
</reference>
<sequence>ALSLSRSISLHHTTVVAWWRRTGDRKGGRSSGRGGGGNALPSAPSSGRGGGGGPTAWVLQRHPPLCQIWQEGRWRRRHPVRSIQREGMRRRPDNSGGVVPSARSGRRGCGGA</sequence>
<gene>
    <name evidence="2" type="ordered locus">Os03g0575500</name>
    <name evidence="2" type="ORF">OSNPB_030575500</name>
</gene>
<feature type="region of interest" description="Disordered" evidence="1">
    <location>
        <begin position="76"/>
        <end position="112"/>
    </location>
</feature>
<evidence type="ECO:0000313" key="2">
    <source>
        <dbReference type="EMBL" id="BAS85018.1"/>
    </source>
</evidence>
<feature type="compositionally biased region" description="Gly residues" evidence="1">
    <location>
        <begin position="29"/>
        <end position="38"/>
    </location>
</feature>
<name>A0A0P0VZH0_ORYSJ</name>
<proteinExistence type="predicted"/>
<reference evidence="3" key="1">
    <citation type="journal article" date="2005" name="Nature">
        <title>The map-based sequence of the rice genome.</title>
        <authorList>
            <consortium name="International rice genome sequencing project (IRGSP)"/>
            <person name="Matsumoto T."/>
            <person name="Wu J."/>
            <person name="Kanamori H."/>
            <person name="Katayose Y."/>
            <person name="Fujisawa M."/>
            <person name="Namiki N."/>
            <person name="Mizuno H."/>
            <person name="Yamamoto K."/>
            <person name="Antonio B.A."/>
            <person name="Baba T."/>
            <person name="Sakata K."/>
            <person name="Nagamura Y."/>
            <person name="Aoki H."/>
            <person name="Arikawa K."/>
            <person name="Arita K."/>
            <person name="Bito T."/>
            <person name="Chiden Y."/>
            <person name="Fujitsuka N."/>
            <person name="Fukunaka R."/>
            <person name="Hamada M."/>
            <person name="Harada C."/>
            <person name="Hayashi A."/>
            <person name="Hijishita S."/>
            <person name="Honda M."/>
            <person name="Hosokawa S."/>
            <person name="Ichikawa Y."/>
            <person name="Idonuma A."/>
            <person name="Iijima M."/>
            <person name="Ikeda M."/>
            <person name="Ikeno M."/>
            <person name="Ito K."/>
            <person name="Ito S."/>
            <person name="Ito T."/>
            <person name="Ito Y."/>
            <person name="Ito Y."/>
            <person name="Iwabuchi A."/>
            <person name="Kamiya K."/>
            <person name="Karasawa W."/>
            <person name="Kurita K."/>
            <person name="Katagiri S."/>
            <person name="Kikuta A."/>
            <person name="Kobayashi H."/>
            <person name="Kobayashi N."/>
            <person name="Machita K."/>
            <person name="Maehara T."/>
            <person name="Masukawa M."/>
            <person name="Mizubayashi T."/>
            <person name="Mukai Y."/>
            <person name="Nagasaki H."/>
            <person name="Nagata Y."/>
            <person name="Naito S."/>
            <person name="Nakashima M."/>
            <person name="Nakama Y."/>
            <person name="Nakamichi Y."/>
            <person name="Nakamura M."/>
            <person name="Meguro A."/>
            <person name="Negishi M."/>
            <person name="Ohta I."/>
            <person name="Ohta T."/>
            <person name="Okamoto M."/>
            <person name="Ono N."/>
            <person name="Saji S."/>
            <person name="Sakaguchi M."/>
            <person name="Sakai K."/>
            <person name="Shibata M."/>
            <person name="Shimokawa T."/>
            <person name="Song J."/>
            <person name="Takazaki Y."/>
            <person name="Terasawa K."/>
            <person name="Tsugane M."/>
            <person name="Tsuji K."/>
            <person name="Ueda S."/>
            <person name="Waki K."/>
            <person name="Yamagata H."/>
            <person name="Yamamoto M."/>
            <person name="Yamamoto S."/>
            <person name="Yamane H."/>
            <person name="Yoshiki S."/>
            <person name="Yoshihara R."/>
            <person name="Yukawa K."/>
            <person name="Zhong H."/>
            <person name="Yano M."/>
            <person name="Yuan Q."/>
            <person name="Ouyang S."/>
            <person name="Liu J."/>
            <person name="Jones K.M."/>
            <person name="Gansberger K."/>
            <person name="Moffat K."/>
            <person name="Hill J."/>
            <person name="Bera J."/>
            <person name="Fadrosh D."/>
            <person name="Jin S."/>
            <person name="Johri S."/>
            <person name="Kim M."/>
            <person name="Overton L."/>
            <person name="Reardon M."/>
            <person name="Tsitrin T."/>
            <person name="Vuong H."/>
            <person name="Weaver B."/>
            <person name="Ciecko A."/>
            <person name="Tallon L."/>
            <person name="Jackson J."/>
            <person name="Pai G."/>
            <person name="Aken S.V."/>
            <person name="Utterback T."/>
            <person name="Reidmuller S."/>
            <person name="Feldblyum T."/>
            <person name="Hsiao J."/>
            <person name="Zismann V."/>
            <person name="Iobst S."/>
            <person name="de Vazeille A.R."/>
            <person name="Buell C.R."/>
            <person name="Ying K."/>
            <person name="Li Y."/>
            <person name="Lu T."/>
            <person name="Huang Y."/>
            <person name="Zhao Q."/>
            <person name="Feng Q."/>
            <person name="Zhang L."/>
            <person name="Zhu J."/>
            <person name="Weng Q."/>
            <person name="Mu J."/>
            <person name="Lu Y."/>
            <person name="Fan D."/>
            <person name="Liu Y."/>
            <person name="Guan J."/>
            <person name="Zhang Y."/>
            <person name="Yu S."/>
            <person name="Liu X."/>
            <person name="Zhang Y."/>
            <person name="Hong G."/>
            <person name="Han B."/>
            <person name="Choisne N."/>
            <person name="Demange N."/>
            <person name="Orjeda G."/>
            <person name="Samain S."/>
            <person name="Cattolico L."/>
            <person name="Pelletier E."/>
            <person name="Couloux A."/>
            <person name="Segurens B."/>
            <person name="Wincker P."/>
            <person name="D'Hont A."/>
            <person name="Scarpelli C."/>
            <person name="Weissenbach J."/>
            <person name="Salanoubat M."/>
            <person name="Quetier F."/>
            <person name="Yu Y."/>
            <person name="Kim H.R."/>
            <person name="Rambo T."/>
            <person name="Currie J."/>
            <person name="Collura K."/>
            <person name="Luo M."/>
            <person name="Yang T."/>
            <person name="Ammiraju J.S.S."/>
            <person name="Engler F."/>
            <person name="Soderlund C."/>
            <person name="Wing R.A."/>
            <person name="Palmer L.E."/>
            <person name="de la Bastide M."/>
            <person name="Spiegel L."/>
            <person name="Nascimento L."/>
            <person name="Zutavern T."/>
            <person name="O'Shaughnessy A."/>
            <person name="Dike S."/>
            <person name="Dedhia N."/>
            <person name="Preston R."/>
            <person name="Balija V."/>
            <person name="McCombie W.R."/>
            <person name="Chow T."/>
            <person name="Chen H."/>
            <person name="Chung M."/>
            <person name="Chen C."/>
            <person name="Shaw J."/>
            <person name="Wu H."/>
            <person name="Hsiao K."/>
            <person name="Chao Y."/>
            <person name="Chu M."/>
            <person name="Cheng C."/>
            <person name="Hour A."/>
            <person name="Lee P."/>
            <person name="Lin S."/>
            <person name="Lin Y."/>
            <person name="Liou J."/>
            <person name="Liu S."/>
            <person name="Hsing Y."/>
            <person name="Raghuvanshi S."/>
            <person name="Mohanty A."/>
            <person name="Bharti A.K."/>
            <person name="Gaur A."/>
            <person name="Gupta V."/>
            <person name="Kumar D."/>
            <person name="Ravi V."/>
            <person name="Vij S."/>
            <person name="Kapur A."/>
            <person name="Khurana P."/>
            <person name="Khurana P."/>
            <person name="Khurana J.P."/>
            <person name="Tyagi A.K."/>
            <person name="Gaikwad K."/>
            <person name="Singh A."/>
            <person name="Dalal V."/>
            <person name="Srivastava S."/>
            <person name="Dixit A."/>
            <person name="Pal A.K."/>
            <person name="Ghazi I.A."/>
            <person name="Yadav M."/>
            <person name="Pandit A."/>
            <person name="Bhargava A."/>
            <person name="Sureshbabu K."/>
            <person name="Batra K."/>
            <person name="Sharma T.R."/>
            <person name="Mohapatra T."/>
            <person name="Singh N.K."/>
            <person name="Messing J."/>
            <person name="Nelson A.B."/>
            <person name="Fuks G."/>
            <person name="Kavchok S."/>
            <person name="Keizer G."/>
            <person name="Linton E."/>
            <person name="Llaca V."/>
            <person name="Song R."/>
            <person name="Tanyolac B."/>
            <person name="Young S."/>
            <person name="Ho-Il K."/>
            <person name="Hahn J.H."/>
            <person name="Sangsakoo G."/>
            <person name="Vanavichit A."/>
            <person name="de Mattos Luiz.A.T."/>
            <person name="Zimmer P.D."/>
            <person name="Malone G."/>
            <person name="Dellagostin O."/>
            <person name="de Oliveira A.C."/>
            <person name="Bevan M."/>
            <person name="Bancroft I."/>
            <person name="Minx P."/>
            <person name="Cordum H."/>
            <person name="Wilson R."/>
            <person name="Cheng Z."/>
            <person name="Jin W."/>
            <person name="Jiang J."/>
            <person name="Leong S.A."/>
            <person name="Iwama H."/>
            <person name="Gojobori T."/>
            <person name="Itoh T."/>
            <person name="Niimura Y."/>
            <person name="Fujii Y."/>
            <person name="Habara T."/>
            <person name="Sakai H."/>
            <person name="Sato Y."/>
            <person name="Wilson G."/>
            <person name="Kumar K."/>
            <person name="McCouch S."/>
            <person name="Juretic N."/>
            <person name="Hoen D."/>
            <person name="Wright S."/>
            <person name="Bruskiewich R."/>
            <person name="Bureau T."/>
            <person name="Miyao A."/>
            <person name="Hirochika H."/>
            <person name="Nishikawa T."/>
            <person name="Kadowaki K."/>
            <person name="Sugiura M."/>
            <person name="Burr B."/>
            <person name="Sasaki T."/>
        </authorList>
    </citation>
    <scope>NUCLEOTIDE SEQUENCE [LARGE SCALE GENOMIC DNA]</scope>
    <source>
        <strain evidence="3">cv. Nipponbare</strain>
    </source>
</reference>
<dbReference type="Gramene" id="Os03t0575500-02">
    <property type="protein sequence ID" value="Os03t0575500-02"/>
    <property type="gene ID" value="Os03g0575500"/>
</dbReference>
<protein>
    <submittedName>
        <fullName evidence="2">Os03g0575500 protein</fullName>
    </submittedName>
</protein>